<dbReference type="PROSITE" id="PS51007">
    <property type="entry name" value="CYTC"/>
    <property type="match status" value="1"/>
</dbReference>
<dbReference type="InterPro" id="IPR001505">
    <property type="entry name" value="Copper_CuA"/>
</dbReference>
<dbReference type="SUPFAM" id="SSF46626">
    <property type="entry name" value="Cytochrome c"/>
    <property type="match status" value="1"/>
</dbReference>
<evidence type="ECO:0000256" key="4">
    <source>
        <dbReference type="ARBA" id="ARBA00022617"/>
    </source>
</evidence>
<evidence type="ECO:0000256" key="7">
    <source>
        <dbReference type="ARBA" id="ARBA00022723"/>
    </source>
</evidence>
<gene>
    <name evidence="20" type="primary">coxB</name>
    <name evidence="20" type="ORF">GZA08_04860</name>
</gene>
<dbReference type="PROSITE" id="PS50857">
    <property type="entry name" value="COX2_CUA"/>
    <property type="match status" value="1"/>
</dbReference>
<dbReference type="InterPro" id="IPR002429">
    <property type="entry name" value="CcO_II-like_C"/>
</dbReference>
<evidence type="ECO:0000256" key="6">
    <source>
        <dbReference type="ARBA" id="ARBA00022692"/>
    </source>
</evidence>
<comment type="subcellular location">
    <subcellularLocation>
        <location evidence="1">Membrane</location>
        <topology evidence="1">Multi-pass membrane protein</topology>
    </subcellularLocation>
</comment>
<dbReference type="InterPro" id="IPR034236">
    <property type="entry name" value="CuRO_CcO_Caa3_II"/>
</dbReference>
<dbReference type="Proteomes" id="UP000474757">
    <property type="component" value="Unassembled WGS sequence"/>
</dbReference>
<protein>
    <recommendedName>
        <fullName evidence="14">Cytochrome aa3 subunit 2</fullName>
    </recommendedName>
</protein>
<evidence type="ECO:0000256" key="9">
    <source>
        <dbReference type="ARBA" id="ARBA00022989"/>
    </source>
</evidence>
<evidence type="ECO:0000256" key="10">
    <source>
        <dbReference type="ARBA" id="ARBA00023004"/>
    </source>
</evidence>
<keyword evidence="4 16" id="KW-0349">Heme</keyword>
<evidence type="ECO:0000256" key="13">
    <source>
        <dbReference type="ARBA" id="ARBA00024688"/>
    </source>
</evidence>
<accession>A0A6B2JQJ8</accession>
<keyword evidence="10 16" id="KW-0408">Iron</keyword>
<dbReference type="PANTHER" id="PTHR22888">
    <property type="entry name" value="CYTOCHROME C OXIDASE, SUBUNIT II"/>
    <property type="match status" value="1"/>
</dbReference>
<dbReference type="Pfam" id="PF00116">
    <property type="entry name" value="COX2"/>
    <property type="match status" value="1"/>
</dbReference>
<evidence type="ECO:0000256" key="16">
    <source>
        <dbReference type="PROSITE-ProRule" id="PRU00433"/>
    </source>
</evidence>
<dbReference type="AlphaFoldDB" id="A0A6B2JQJ8"/>
<dbReference type="NCBIfam" id="TIGR02866">
    <property type="entry name" value="CoxB"/>
    <property type="match status" value="1"/>
</dbReference>
<evidence type="ECO:0000313" key="20">
    <source>
        <dbReference type="EMBL" id="NDV00300.1"/>
    </source>
</evidence>
<dbReference type="Pfam" id="PF00034">
    <property type="entry name" value="Cytochrom_C"/>
    <property type="match status" value="1"/>
</dbReference>
<evidence type="ECO:0000256" key="5">
    <source>
        <dbReference type="ARBA" id="ARBA00022660"/>
    </source>
</evidence>
<evidence type="ECO:0000256" key="17">
    <source>
        <dbReference type="SAM" id="Phobius"/>
    </source>
</evidence>
<dbReference type="InterPro" id="IPR009056">
    <property type="entry name" value="Cyt_c-like_dom"/>
</dbReference>
<name>A0A6B2JQJ8_9RHOB</name>
<dbReference type="SUPFAM" id="SSF49503">
    <property type="entry name" value="Cupredoxins"/>
    <property type="match status" value="1"/>
</dbReference>
<dbReference type="PROSITE" id="PS00078">
    <property type="entry name" value="COX2"/>
    <property type="match status" value="1"/>
</dbReference>
<dbReference type="GO" id="GO:0004129">
    <property type="term" value="F:cytochrome-c oxidase activity"/>
    <property type="evidence" value="ECO:0007669"/>
    <property type="project" value="UniProtKB-EC"/>
</dbReference>
<keyword evidence="5" id="KW-0679">Respiratory chain</keyword>
<keyword evidence="20" id="KW-0560">Oxidoreductase</keyword>
<feature type="domain" description="Cytochrome c" evidence="19">
    <location>
        <begin position="306"/>
        <end position="398"/>
    </location>
</feature>
<evidence type="ECO:0000256" key="2">
    <source>
        <dbReference type="ARBA" id="ARBA00007866"/>
    </source>
</evidence>
<keyword evidence="8" id="KW-0249">Electron transport</keyword>
<keyword evidence="9 17" id="KW-1133">Transmembrane helix</keyword>
<evidence type="ECO:0000259" key="19">
    <source>
        <dbReference type="PROSITE" id="PS51007"/>
    </source>
</evidence>
<evidence type="ECO:0000256" key="15">
    <source>
        <dbReference type="ARBA" id="ARBA00047816"/>
    </source>
</evidence>
<evidence type="ECO:0000256" key="12">
    <source>
        <dbReference type="ARBA" id="ARBA00023136"/>
    </source>
</evidence>
<dbReference type="InterPro" id="IPR045187">
    <property type="entry name" value="CcO_II"/>
</dbReference>
<comment type="caution">
    <text evidence="20">The sequence shown here is derived from an EMBL/GenBank/DDBJ whole genome shotgun (WGS) entry which is preliminary data.</text>
</comment>
<keyword evidence="3" id="KW-0813">Transport</keyword>
<feature type="transmembrane region" description="Helical" evidence="17">
    <location>
        <begin position="110"/>
        <end position="134"/>
    </location>
</feature>
<sequence length="398" mass="42588">MGRDDESRLGHGFLPDVCPRLSHGAAQAVHFICHSARWEECSGAGAAAAGTFGTSACSGRQETGGRVTARRWKSKAGTRAGASCALLLLAACSGRQSALDPAGEDAETLALMFTVMVTAAAILWLCLNGLFFYVTRVSPRRMSRKLANGLVIGGGILMPLVLIGALLAWGLSILPDHDQPGDGLVIRVQGEQWWWRVAYETPEGDVISANEIRMPVGERVSFVLDSHRVIHSFWIPSLGGKMDMFPGRQTNLSLRADEAGIYRGQCAEFCGASHAWMAFEVEAMEPDAFDAWLAAEAAPAGPPDGGAEAIGRQIFAREGCGGCHEIRGTEFQGQVGPDLTHVGSRHSLGAGRLGARLEDFSTWIAHTDDLKPGVEMPPFDHLPQEELTALAAYLKGLQ</sequence>
<dbReference type="PANTHER" id="PTHR22888:SF9">
    <property type="entry name" value="CYTOCHROME C OXIDASE SUBUNIT 2"/>
    <property type="match status" value="1"/>
</dbReference>
<keyword evidence="21" id="KW-1185">Reference proteome</keyword>
<dbReference type="GO" id="GO:0005507">
    <property type="term" value="F:copper ion binding"/>
    <property type="evidence" value="ECO:0007669"/>
    <property type="project" value="InterPro"/>
</dbReference>
<feature type="transmembrane region" description="Helical" evidence="17">
    <location>
        <begin position="146"/>
        <end position="171"/>
    </location>
</feature>
<organism evidence="20 21">
    <name type="scientific">Pseudoroseicyclus tamaricis</name>
    <dbReference type="NCBI Taxonomy" id="2705421"/>
    <lineage>
        <taxon>Bacteria</taxon>
        <taxon>Pseudomonadati</taxon>
        <taxon>Pseudomonadota</taxon>
        <taxon>Alphaproteobacteria</taxon>
        <taxon>Rhodobacterales</taxon>
        <taxon>Paracoccaceae</taxon>
        <taxon>Pseudoroseicyclus</taxon>
    </lineage>
</organism>
<keyword evidence="7 16" id="KW-0479">Metal-binding</keyword>
<keyword evidence="11" id="KW-0186">Copper</keyword>
<reference evidence="20 21" key="1">
    <citation type="submission" date="2020-02" db="EMBL/GenBank/DDBJ databases">
        <title>Pseudoroseicyclus tamarix, sp. nov., isolated from offshore sediment of a Tamarix chinensis forest.</title>
        <authorList>
            <person name="Gai Y."/>
        </authorList>
    </citation>
    <scope>NUCLEOTIDE SEQUENCE [LARGE SCALE GENOMIC DNA]</scope>
    <source>
        <strain evidence="20 21">CLL3-39</strain>
    </source>
</reference>
<dbReference type="Gene3D" id="2.60.40.420">
    <property type="entry name" value="Cupredoxins - blue copper proteins"/>
    <property type="match status" value="1"/>
</dbReference>
<comment type="function">
    <text evidence="13">Subunits I and II form the functional core of the enzyme complex. Electrons originating in cytochrome c are transferred via heme a and Cu(A) to the binuclear center formed by heme a3 and Cu(B).</text>
</comment>
<evidence type="ECO:0000313" key="21">
    <source>
        <dbReference type="Proteomes" id="UP000474757"/>
    </source>
</evidence>
<dbReference type="GO" id="GO:0016491">
    <property type="term" value="F:oxidoreductase activity"/>
    <property type="evidence" value="ECO:0007669"/>
    <property type="project" value="UniProtKB-KW"/>
</dbReference>
<evidence type="ECO:0000256" key="11">
    <source>
        <dbReference type="ARBA" id="ARBA00023008"/>
    </source>
</evidence>
<evidence type="ECO:0000256" key="8">
    <source>
        <dbReference type="ARBA" id="ARBA00022982"/>
    </source>
</evidence>
<evidence type="ECO:0000259" key="18">
    <source>
        <dbReference type="PROSITE" id="PS50857"/>
    </source>
</evidence>
<comment type="catalytic activity">
    <reaction evidence="15">
        <text>4 Fe(II)-[cytochrome c] + O2 + 8 H(+)(in) = 4 Fe(III)-[cytochrome c] + 2 H2O + 4 H(+)(out)</text>
        <dbReference type="Rhea" id="RHEA:11436"/>
        <dbReference type="Rhea" id="RHEA-COMP:10350"/>
        <dbReference type="Rhea" id="RHEA-COMP:14399"/>
        <dbReference type="ChEBI" id="CHEBI:15377"/>
        <dbReference type="ChEBI" id="CHEBI:15378"/>
        <dbReference type="ChEBI" id="CHEBI:15379"/>
        <dbReference type="ChEBI" id="CHEBI:29033"/>
        <dbReference type="ChEBI" id="CHEBI:29034"/>
        <dbReference type="EC" id="7.1.1.9"/>
    </reaction>
</comment>
<dbReference type="EMBL" id="JAAGAB010000001">
    <property type="protein sequence ID" value="NDV00300.1"/>
    <property type="molecule type" value="Genomic_DNA"/>
</dbReference>
<dbReference type="GO" id="GO:0020037">
    <property type="term" value="F:heme binding"/>
    <property type="evidence" value="ECO:0007669"/>
    <property type="project" value="InterPro"/>
</dbReference>
<dbReference type="InterPro" id="IPR036909">
    <property type="entry name" value="Cyt_c-like_dom_sf"/>
</dbReference>
<evidence type="ECO:0000256" key="1">
    <source>
        <dbReference type="ARBA" id="ARBA00004141"/>
    </source>
</evidence>
<comment type="similarity">
    <text evidence="2">Belongs to the cytochrome c oxidase subunit 2 family.</text>
</comment>
<dbReference type="GO" id="GO:0016020">
    <property type="term" value="C:membrane"/>
    <property type="evidence" value="ECO:0007669"/>
    <property type="project" value="UniProtKB-SubCell"/>
</dbReference>
<keyword evidence="6 17" id="KW-0812">Transmembrane</keyword>
<proteinExistence type="inferred from homology"/>
<feature type="domain" description="Cytochrome oxidase subunit II copper A binding" evidence="18">
    <location>
        <begin position="181"/>
        <end position="295"/>
    </location>
</feature>
<dbReference type="InterPro" id="IPR008972">
    <property type="entry name" value="Cupredoxin"/>
</dbReference>
<feature type="transmembrane region" description="Helical" evidence="17">
    <location>
        <begin position="80"/>
        <end position="98"/>
    </location>
</feature>
<dbReference type="CDD" id="cd04213">
    <property type="entry name" value="CuRO_CcO_Caa3_II"/>
    <property type="match status" value="1"/>
</dbReference>
<evidence type="ECO:0000256" key="14">
    <source>
        <dbReference type="ARBA" id="ARBA00031399"/>
    </source>
</evidence>
<keyword evidence="12 17" id="KW-0472">Membrane</keyword>
<dbReference type="InterPro" id="IPR014222">
    <property type="entry name" value="Cyt_c_oxidase_su2"/>
</dbReference>
<dbReference type="GO" id="GO:0042773">
    <property type="term" value="P:ATP synthesis coupled electron transport"/>
    <property type="evidence" value="ECO:0007669"/>
    <property type="project" value="TreeGrafter"/>
</dbReference>
<evidence type="ECO:0000256" key="3">
    <source>
        <dbReference type="ARBA" id="ARBA00022448"/>
    </source>
</evidence>